<dbReference type="InterPro" id="IPR006015">
    <property type="entry name" value="Universal_stress_UspA"/>
</dbReference>
<dbReference type="Pfam" id="PF00582">
    <property type="entry name" value="Usp"/>
    <property type="match status" value="2"/>
</dbReference>
<reference evidence="3 4" key="1">
    <citation type="submission" date="2019-01" db="EMBL/GenBank/DDBJ databases">
        <title>Nocardioides guangzhouensis sp. nov., an actinobacterium isolated from soil.</title>
        <authorList>
            <person name="Fu Y."/>
            <person name="Cai Y."/>
            <person name="Lin Z."/>
            <person name="Chen P."/>
        </authorList>
    </citation>
    <scope>NUCLEOTIDE SEQUENCE [LARGE SCALE GENOMIC DNA]</scope>
    <source>
        <strain evidence="3 4">130</strain>
    </source>
</reference>
<evidence type="ECO:0000256" key="1">
    <source>
        <dbReference type="ARBA" id="ARBA00008791"/>
    </source>
</evidence>
<keyword evidence="4" id="KW-1185">Reference proteome</keyword>
<proteinExistence type="inferred from homology"/>
<protein>
    <submittedName>
        <fullName evidence="3">Universal stress protein</fullName>
    </submittedName>
</protein>
<name>A0A4Q4ZFU7_9ACTN</name>
<accession>A0A4Q4ZFU7</accession>
<feature type="domain" description="UspA" evidence="2">
    <location>
        <begin position="149"/>
        <end position="292"/>
    </location>
</feature>
<gene>
    <name evidence="3" type="ORF">EKO23_06915</name>
</gene>
<dbReference type="PANTHER" id="PTHR46268:SF6">
    <property type="entry name" value="UNIVERSAL STRESS PROTEIN UP12"/>
    <property type="match status" value="1"/>
</dbReference>
<dbReference type="RefSeq" id="WP_134715563.1">
    <property type="nucleotide sequence ID" value="NZ_SDKM01000008.1"/>
</dbReference>
<dbReference type="AlphaFoldDB" id="A0A4Q4ZFU7"/>
<dbReference type="OrthoDB" id="5242641at2"/>
<evidence type="ECO:0000313" key="4">
    <source>
        <dbReference type="Proteomes" id="UP000295198"/>
    </source>
</evidence>
<dbReference type="SUPFAM" id="SSF52402">
    <property type="entry name" value="Adenine nucleotide alpha hydrolases-like"/>
    <property type="match status" value="2"/>
</dbReference>
<sequence>MTLVVGYAPGARGQAALHLAAMLARSAGDDVVVASVVPAPWVPGMARVDGEYHQQLDDAADRALDRAKELWPDGVRATYVRHRARSAPAGLLEIAHQHEASMVVLGSSSAGVFGHVALGSVTDRLVHSSTVALALAPRGFRAARDARVTRVTAAYGGSSSAEQLVVAAASVAAQVGAAMRVASFAVWRRPAYTTALGTDSEDLVLREWTDQVRETAHSAVAQVEGLAFAPHDLELVIGSGRSWAEAVEDVGWDDGDVLVVGSSELGPVAQVFLGSRASKIVRHSPVPVVVVPRARAEELAERAARTGTP</sequence>
<evidence type="ECO:0000259" key="2">
    <source>
        <dbReference type="Pfam" id="PF00582"/>
    </source>
</evidence>
<comment type="similarity">
    <text evidence="1">Belongs to the universal stress protein A family.</text>
</comment>
<dbReference type="InterPro" id="IPR014729">
    <property type="entry name" value="Rossmann-like_a/b/a_fold"/>
</dbReference>
<dbReference type="PRINTS" id="PR01438">
    <property type="entry name" value="UNVRSLSTRESS"/>
</dbReference>
<dbReference type="Gene3D" id="3.40.50.620">
    <property type="entry name" value="HUPs"/>
    <property type="match status" value="2"/>
</dbReference>
<dbReference type="EMBL" id="SDKM01000008">
    <property type="protein sequence ID" value="RYP87003.1"/>
    <property type="molecule type" value="Genomic_DNA"/>
</dbReference>
<comment type="caution">
    <text evidence="3">The sequence shown here is derived from an EMBL/GenBank/DDBJ whole genome shotgun (WGS) entry which is preliminary data.</text>
</comment>
<feature type="domain" description="UspA" evidence="2">
    <location>
        <begin position="2"/>
        <end position="134"/>
    </location>
</feature>
<evidence type="ECO:0000313" key="3">
    <source>
        <dbReference type="EMBL" id="RYP87003.1"/>
    </source>
</evidence>
<organism evidence="3 4">
    <name type="scientific">Nocardioides guangzhouensis</name>
    <dbReference type="NCBI Taxonomy" id="2497878"/>
    <lineage>
        <taxon>Bacteria</taxon>
        <taxon>Bacillati</taxon>
        <taxon>Actinomycetota</taxon>
        <taxon>Actinomycetes</taxon>
        <taxon>Propionibacteriales</taxon>
        <taxon>Nocardioidaceae</taxon>
        <taxon>Nocardioides</taxon>
    </lineage>
</organism>
<dbReference type="InterPro" id="IPR006016">
    <property type="entry name" value="UspA"/>
</dbReference>
<dbReference type="Proteomes" id="UP000295198">
    <property type="component" value="Unassembled WGS sequence"/>
</dbReference>
<dbReference type="PANTHER" id="PTHR46268">
    <property type="entry name" value="STRESS RESPONSE PROTEIN NHAX"/>
    <property type="match status" value="1"/>
</dbReference>